<dbReference type="EMBL" id="NFZS01000004">
    <property type="protein sequence ID" value="RAO75955.1"/>
    <property type="molecule type" value="Genomic_DNA"/>
</dbReference>
<keyword evidence="1" id="KW-0812">Transmembrane</keyword>
<keyword evidence="3" id="KW-1185">Reference proteome</keyword>
<dbReference type="AlphaFoldDB" id="A0A328P5S1"/>
<gene>
    <name evidence="2" type="ORF">CA260_15335</name>
</gene>
<evidence type="ECO:0000256" key="1">
    <source>
        <dbReference type="SAM" id="Phobius"/>
    </source>
</evidence>
<reference evidence="2 3" key="1">
    <citation type="journal article" date="2018" name="Genet. Mol. Biol.">
        <title>The genome sequence of Dyella jiangningensis FCAV SCS01 from a lignocellulose-decomposing microbial consortium metagenome reveals potential for biotechnological applications.</title>
        <authorList>
            <person name="Desiderato J.G."/>
            <person name="Alvarenga D.O."/>
            <person name="Constancio M.T.L."/>
            <person name="Alves L.M.C."/>
            <person name="Varani A.M."/>
        </authorList>
    </citation>
    <scope>NUCLEOTIDE SEQUENCE [LARGE SCALE GENOMIC DNA]</scope>
    <source>
        <strain evidence="2 3">FCAV SCS01</strain>
    </source>
</reference>
<keyword evidence="1" id="KW-1133">Transmembrane helix</keyword>
<protein>
    <submittedName>
        <fullName evidence="2">Type IV pilus modification protein PilV</fullName>
    </submittedName>
</protein>
<comment type="caution">
    <text evidence="2">The sequence shown here is derived from an EMBL/GenBank/DDBJ whole genome shotgun (WGS) entry which is preliminary data.</text>
</comment>
<dbReference type="NCBIfam" id="TIGR02523">
    <property type="entry name" value="type_IV_pilV"/>
    <property type="match status" value="1"/>
</dbReference>
<feature type="transmembrane region" description="Helical" evidence="1">
    <location>
        <begin position="21"/>
        <end position="46"/>
    </location>
</feature>
<dbReference type="Proteomes" id="UP000248926">
    <property type="component" value="Unassembled WGS sequence"/>
</dbReference>
<evidence type="ECO:0000313" key="3">
    <source>
        <dbReference type="Proteomes" id="UP000248926"/>
    </source>
</evidence>
<dbReference type="InterPro" id="IPR013362">
    <property type="entry name" value="Pilus_4_PilV"/>
</dbReference>
<organism evidence="2 3">
    <name type="scientific">Dyella jiangningensis</name>
    <dbReference type="NCBI Taxonomy" id="1379159"/>
    <lineage>
        <taxon>Bacteria</taxon>
        <taxon>Pseudomonadati</taxon>
        <taxon>Pseudomonadota</taxon>
        <taxon>Gammaproteobacteria</taxon>
        <taxon>Lysobacterales</taxon>
        <taxon>Rhodanobacteraceae</taxon>
        <taxon>Dyella</taxon>
    </lineage>
</organism>
<dbReference type="InterPro" id="IPR012902">
    <property type="entry name" value="N_methyl_site"/>
</dbReference>
<keyword evidence="1" id="KW-0472">Membrane</keyword>
<dbReference type="Pfam" id="PF07963">
    <property type="entry name" value="N_methyl"/>
    <property type="match status" value="1"/>
</dbReference>
<accession>A0A328P5S1</accession>
<evidence type="ECO:0000313" key="2">
    <source>
        <dbReference type="EMBL" id="RAO75955.1"/>
    </source>
</evidence>
<dbReference type="OrthoDB" id="5298127at2"/>
<sequence>MSAFERNEGIKSRLSSTRARQAGVGLIEVMIAVLVLSIAFLGMAALQARSLSTNNSSMARTMATIAAHSIQDAMRADIVNATGGVYNRTITADKCPATDGTLAGYQLNQWCTTQLAIPALGGAVSTTSGVIDCKSSGLCTITVSFDDTKAGAINNNTSQSVITKGIL</sequence>
<name>A0A328P5S1_9GAMM</name>
<proteinExistence type="predicted"/>